<dbReference type="RefSeq" id="WP_072829763.1">
    <property type="nucleotide sequence ID" value="NZ_FQXP01000003.1"/>
</dbReference>
<name>A0A1M5TCP4_9CLOT</name>
<dbReference type="PROSITE" id="PS51930">
    <property type="entry name" value="BMC_2"/>
    <property type="match status" value="2"/>
</dbReference>
<accession>A0A1M5TCP4</accession>
<dbReference type="PIRSF" id="PIRSF034834">
    <property type="entry name" value="PduT"/>
    <property type="match status" value="1"/>
</dbReference>
<dbReference type="PANTHER" id="PTHR33941:SF11">
    <property type="entry name" value="BACTERIAL MICROCOMPARTMENT SHELL PROTEIN PDUJ"/>
    <property type="match status" value="1"/>
</dbReference>
<keyword evidence="2" id="KW-1283">Bacterial microcompartment</keyword>
<evidence type="ECO:0000313" key="6">
    <source>
        <dbReference type="Proteomes" id="UP000184526"/>
    </source>
</evidence>
<dbReference type="SUPFAM" id="SSF143414">
    <property type="entry name" value="CcmK-like"/>
    <property type="match status" value="2"/>
</dbReference>
<evidence type="ECO:0000313" key="5">
    <source>
        <dbReference type="EMBL" id="SHH48575.1"/>
    </source>
</evidence>
<proteinExistence type="inferred from homology"/>
<feature type="domain" description="BMC" evidence="4">
    <location>
        <begin position="4"/>
        <end position="86"/>
    </location>
</feature>
<dbReference type="InterPro" id="IPR044872">
    <property type="entry name" value="CcmK/CsoS1_BMC"/>
</dbReference>
<evidence type="ECO:0000259" key="4">
    <source>
        <dbReference type="PROSITE" id="PS51930"/>
    </source>
</evidence>
<evidence type="ECO:0000256" key="1">
    <source>
        <dbReference type="ARBA" id="ARBA00024322"/>
    </source>
</evidence>
<dbReference type="OrthoDB" id="9791973at2"/>
<keyword evidence="6" id="KW-1185">Reference proteome</keyword>
<evidence type="ECO:0000256" key="3">
    <source>
        <dbReference type="PROSITE-ProRule" id="PRU01278"/>
    </source>
</evidence>
<dbReference type="InterPro" id="IPR000249">
    <property type="entry name" value="BMC_dom"/>
</dbReference>
<dbReference type="STRING" id="1121306.SAMN02745196_00526"/>
<protein>
    <submittedName>
        <fullName evidence="5">PduT-like ethanolamine utilization protein</fullName>
    </submittedName>
</protein>
<comment type="subcellular location">
    <subcellularLocation>
        <location evidence="1">Bacterial microcompartment</location>
    </subcellularLocation>
</comment>
<dbReference type="Gene3D" id="3.30.70.1710">
    <property type="match status" value="2"/>
</dbReference>
<dbReference type="CDD" id="cd07054">
    <property type="entry name" value="BMC_PduT_repeat2"/>
    <property type="match status" value="1"/>
</dbReference>
<dbReference type="InterPro" id="IPR037233">
    <property type="entry name" value="CcmK-like_sf"/>
</dbReference>
<dbReference type="AlphaFoldDB" id="A0A1M5TCP4"/>
<dbReference type="CDD" id="cd07053">
    <property type="entry name" value="BMC_PduT_repeat1"/>
    <property type="match status" value="1"/>
</dbReference>
<dbReference type="GO" id="GO:0031469">
    <property type="term" value="C:bacterial microcompartment"/>
    <property type="evidence" value="ECO:0007669"/>
    <property type="project" value="UniProtKB-SubCell"/>
</dbReference>
<dbReference type="Pfam" id="PF00936">
    <property type="entry name" value="BMC"/>
    <property type="match status" value="2"/>
</dbReference>
<comment type="similarity">
    <text evidence="3">Belongs to the bacterial microcompartments protein family.</text>
</comment>
<reference evidence="5 6" key="1">
    <citation type="submission" date="2016-11" db="EMBL/GenBank/DDBJ databases">
        <authorList>
            <person name="Jaros S."/>
            <person name="Januszkiewicz K."/>
            <person name="Wedrychowicz H."/>
        </authorList>
    </citation>
    <scope>NUCLEOTIDE SEQUENCE [LARGE SCALE GENOMIC DNA]</scope>
    <source>
        <strain evidence="5 6">DSM 3089</strain>
    </source>
</reference>
<dbReference type="Proteomes" id="UP000184526">
    <property type="component" value="Unassembled WGS sequence"/>
</dbReference>
<dbReference type="InterPro" id="IPR050575">
    <property type="entry name" value="BMC_shell"/>
</dbReference>
<dbReference type="SMART" id="SM00877">
    <property type="entry name" value="BMC"/>
    <property type="match status" value="2"/>
</dbReference>
<dbReference type="PANTHER" id="PTHR33941">
    <property type="entry name" value="PROPANEDIOL UTILIZATION PROTEIN PDUA"/>
    <property type="match status" value="1"/>
</dbReference>
<dbReference type="EMBL" id="FQXP01000003">
    <property type="protein sequence ID" value="SHH48575.1"/>
    <property type="molecule type" value="Genomic_DNA"/>
</dbReference>
<gene>
    <name evidence="5" type="ORF">SAMN02745196_00526</name>
</gene>
<evidence type="ECO:0000256" key="2">
    <source>
        <dbReference type="ARBA" id="ARBA00024446"/>
    </source>
</evidence>
<dbReference type="InterPro" id="IPR011238">
    <property type="entry name" value="Micro_shell_prot_PduT"/>
</dbReference>
<feature type="domain" description="BMC" evidence="4">
    <location>
        <begin position="96"/>
        <end position="181"/>
    </location>
</feature>
<organism evidence="5 6">
    <name type="scientific">Clostridium collagenovorans DSM 3089</name>
    <dbReference type="NCBI Taxonomy" id="1121306"/>
    <lineage>
        <taxon>Bacteria</taxon>
        <taxon>Bacillati</taxon>
        <taxon>Bacillota</taxon>
        <taxon>Clostridia</taxon>
        <taxon>Eubacteriales</taxon>
        <taxon>Clostridiaceae</taxon>
        <taxon>Clostridium</taxon>
    </lineage>
</organism>
<sequence>MFRALAIVELNSIAKGMEVADIMIKTSYVEVLTIKHICPGKFMIILNGDVEELNEAVKVIIDLGGKSLIGSYVIPNIHEEIVRALNKRVICNSYDAIGIMEVSSVTMGIVSLDKALKSGTVKLVKLVLGNGIGGKSYYVLTGSVSSVEEALKSAENVIEGKKLINKVIIPSPSEELLKSVF</sequence>